<reference evidence="3" key="1">
    <citation type="journal article" date="2023" name="Mol. Biol. Evol.">
        <title>Third-Generation Sequencing Reveals the Adaptive Role of the Epigenome in Three Deep-Sea Polychaetes.</title>
        <authorList>
            <person name="Perez M."/>
            <person name="Aroh O."/>
            <person name="Sun Y."/>
            <person name="Lan Y."/>
            <person name="Juniper S.K."/>
            <person name="Young C.R."/>
            <person name="Angers B."/>
            <person name="Qian P.Y."/>
        </authorList>
    </citation>
    <scope>NUCLEOTIDE SEQUENCE</scope>
    <source>
        <strain evidence="3">R07B-5</strain>
    </source>
</reference>
<feature type="compositionally biased region" description="Basic and acidic residues" evidence="2">
    <location>
        <begin position="436"/>
        <end position="447"/>
    </location>
</feature>
<evidence type="ECO:0000256" key="1">
    <source>
        <dbReference type="SAM" id="Coils"/>
    </source>
</evidence>
<evidence type="ECO:0000256" key="2">
    <source>
        <dbReference type="SAM" id="MobiDB-lite"/>
    </source>
</evidence>
<evidence type="ECO:0000313" key="3">
    <source>
        <dbReference type="EMBL" id="KAK2186404.1"/>
    </source>
</evidence>
<feature type="compositionally biased region" description="Polar residues" evidence="2">
    <location>
        <begin position="146"/>
        <end position="164"/>
    </location>
</feature>
<feature type="compositionally biased region" description="Polar residues" evidence="2">
    <location>
        <begin position="606"/>
        <end position="617"/>
    </location>
</feature>
<feature type="region of interest" description="Disordered" evidence="2">
    <location>
        <begin position="507"/>
        <end position="617"/>
    </location>
</feature>
<protein>
    <submittedName>
        <fullName evidence="3">Uncharacterized protein</fullName>
    </submittedName>
</protein>
<evidence type="ECO:0000313" key="4">
    <source>
        <dbReference type="Proteomes" id="UP001209878"/>
    </source>
</evidence>
<dbReference type="Proteomes" id="UP001209878">
    <property type="component" value="Unassembled WGS sequence"/>
</dbReference>
<feature type="region of interest" description="Disordered" evidence="2">
    <location>
        <begin position="436"/>
        <end position="456"/>
    </location>
</feature>
<gene>
    <name evidence="3" type="ORF">NP493_201g02019</name>
</gene>
<organism evidence="3 4">
    <name type="scientific">Ridgeia piscesae</name>
    <name type="common">Tubeworm</name>
    <dbReference type="NCBI Taxonomy" id="27915"/>
    <lineage>
        <taxon>Eukaryota</taxon>
        <taxon>Metazoa</taxon>
        <taxon>Spiralia</taxon>
        <taxon>Lophotrochozoa</taxon>
        <taxon>Annelida</taxon>
        <taxon>Polychaeta</taxon>
        <taxon>Sedentaria</taxon>
        <taxon>Canalipalpata</taxon>
        <taxon>Sabellida</taxon>
        <taxon>Siboglinidae</taxon>
        <taxon>Ridgeia</taxon>
    </lineage>
</organism>
<comment type="caution">
    <text evidence="3">The sequence shown here is derived from an EMBL/GenBank/DDBJ whole genome shotgun (WGS) entry which is preliminary data.</text>
</comment>
<accession>A0AAD9P1D8</accession>
<sequence length="617" mass="68051">MCVSLCTAHSQTAVSRSTCYLMTEASRHRWSGLVARWQLIRTMDIDFLPPIVVSVVLLGVWGCYRLAVRSYRLSDNHKGAGNVNVVQPIVSRTHTSDGHLRRRRHIQNTPTDSPCDVRGPDDATCHSGMGSWLATGDGPAEDDCATTGSGQSDAKADQSITGQDQIPRITVSDLSKGVSSDEWGGQLTDDDGECEGENTETGSRRTATKSSKSSKSSKPTPVSEVRRLLQELNRAREASERSQGWADFLERELLAHINARISVEEQHKKALRKLSATRLVNKRVKHRCERLQEELRELHIGIEQCVGENNNLEPDRKAVGIRRPHANNSAVPRTVDEADIGTNDVEDAEAAIELLEDPQTTEEEAYIEELFAKEVFATDTAGHELFNDIDEAKGFWEKQYTETMQKRTGSTHSRTAGGVAAVVQDGRVNFDRAEIRESRDGSEHSSDPECSVQSKKEMWEERLRIGVRNLPVDANNARGGGGGGGGDATDVQLSAQELSNVQRTKSLWAEKAHRSPSCSPRLPHRSTKSDVNPGSIRLAKQMWEERTTLAPGSDHSPARRLSVGDVSADNSDNEASSQRPITREVLMTSERDCENTSDNVLAESLPSVSQTKRLFEQ</sequence>
<proteinExistence type="predicted"/>
<feature type="region of interest" description="Disordered" evidence="2">
    <location>
        <begin position="91"/>
        <end position="225"/>
    </location>
</feature>
<keyword evidence="1" id="KW-0175">Coiled coil</keyword>
<feature type="coiled-coil region" evidence="1">
    <location>
        <begin position="274"/>
        <end position="301"/>
    </location>
</feature>
<feature type="compositionally biased region" description="Low complexity" evidence="2">
    <location>
        <begin position="209"/>
        <end position="218"/>
    </location>
</feature>
<dbReference type="AlphaFoldDB" id="A0AAD9P1D8"/>
<feature type="compositionally biased region" description="Acidic residues" evidence="2">
    <location>
        <begin position="188"/>
        <end position="198"/>
    </location>
</feature>
<dbReference type="EMBL" id="JAODUO010000201">
    <property type="protein sequence ID" value="KAK2186404.1"/>
    <property type="molecule type" value="Genomic_DNA"/>
</dbReference>
<feature type="compositionally biased region" description="Polar residues" evidence="2">
    <location>
        <begin position="568"/>
        <end position="580"/>
    </location>
</feature>
<keyword evidence="4" id="KW-1185">Reference proteome</keyword>
<name>A0AAD9P1D8_RIDPI</name>